<dbReference type="Gramene" id="ERN10838">
    <property type="protein sequence ID" value="ERN10838"/>
    <property type="gene ID" value="AMTR_s00027p00242530"/>
</dbReference>
<dbReference type="HOGENOM" id="CLU_1973490_0_0_1"/>
<evidence type="ECO:0000256" key="1">
    <source>
        <dbReference type="SAM" id="Phobius"/>
    </source>
</evidence>
<dbReference type="EMBL" id="KI392798">
    <property type="protein sequence ID" value="ERN10838.1"/>
    <property type="molecule type" value="Genomic_DNA"/>
</dbReference>
<dbReference type="AlphaFoldDB" id="W1PS25"/>
<keyword evidence="1" id="KW-1133">Transmembrane helix</keyword>
<evidence type="ECO:0000313" key="3">
    <source>
        <dbReference type="Proteomes" id="UP000017836"/>
    </source>
</evidence>
<name>W1PS25_AMBTC</name>
<sequence length="127" mass="14594">MGEVDLHFKHQQWRKLWKWLQTTLWGCHSLSTTKPNSIEDLFRTDSYHGLGVISVVDDKRSSDCKVIPFAMKKKLLDVPPFDVGFVAIFLMTLTPSLQIWKSLHRIRAKEEALGIFGEVLCSSSYLV</sequence>
<organism evidence="2 3">
    <name type="scientific">Amborella trichopoda</name>
    <dbReference type="NCBI Taxonomy" id="13333"/>
    <lineage>
        <taxon>Eukaryota</taxon>
        <taxon>Viridiplantae</taxon>
        <taxon>Streptophyta</taxon>
        <taxon>Embryophyta</taxon>
        <taxon>Tracheophyta</taxon>
        <taxon>Spermatophyta</taxon>
        <taxon>Magnoliopsida</taxon>
        <taxon>Amborellales</taxon>
        <taxon>Amborellaceae</taxon>
        <taxon>Amborella</taxon>
    </lineage>
</organism>
<reference evidence="3" key="1">
    <citation type="journal article" date="2013" name="Science">
        <title>The Amborella genome and the evolution of flowering plants.</title>
        <authorList>
            <consortium name="Amborella Genome Project"/>
        </authorList>
    </citation>
    <scope>NUCLEOTIDE SEQUENCE [LARGE SCALE GENOMIC DNA]</scope>
</reference>
<keyword evidence="1" id="KW-0472">Membrane</keyword>
<proteinExistence type="predicted"/>
<dbReference type="Proteomes" id="UP000017836">
    <property type="component" value="Unassembled WGS sequence"/>
</dbReference>
<keyword evidence="3" id="KW-1185">Reference proteome</keyword>
<keyword evidence="1" id="KW-0812">Transmembrane</keyword>
<protein>
    <submittedName>
        <fullName evidence="2">Uncharacterized protein</fullName>
    </submittedName>
</protein>
<accession>W1PS25</accession>
<feature type="transmembrane region" description="Helical" evidence="1">
    <location>
        <begin position="81"/>
        <end position="100"/>
    </location>
</feature>
<evidence type="ECO:0000313" key="2">
    <source>
        <dbReference type="EMBL" id="ERN10838.1"/>
    </source>
</evidence>
<gene>
    <name evidence="2" type="ORF">AMTR_s00027p00242530</name>
</gene>